<comment type="PTM">
    <text evidence="11">Carboxylation is probably crucial for Mg(2+) binding and, consequently, for the gamma-phosphate positioning of ATP.</text>
</comment>
<comment type="caution">
    <text evidence="11">Lacks conserved residue(s) required for the propagation of feature annotation.</text>
</comment>
<feature type="binding site" evidence="11">
    <location>
        <begin position="155"/>
        <end position="156"/>
    </location>
    <ligand>
        <name>UDP-N-acetyl-alpha-D-muramoyl-L-alanyl-D-glutamate</name>
        <dbReference type="ChEBI" id="CHEBI:83900"/>
    </ligand>
</feature>
<feature type="domain" description="Mur ligase central" evidence="15">
    <location>
        <begin position="111"/>
        <end position="315"/>
    </location>
</feature>
<dbReference type="InterPro" id="IPR018109">
    <property type="entry name" value="Folylpolyglutamate_synth_CS"/>
</dbReference>
<dbReference type="PANTHER" id="PTHR23135:SF4">
    <property type="entry name" value="UDP-N-ACETYLMURAMOYL-L-ALANYL-D-GLUTAMATE--2,6-DIAMINOPIMELATE LIGASE MURE HOMOLOG, CHLOROPLASTIC"/>
    <property type="match status" value="1"/>
</dbReference>
<dbReference type="PROSITE" id="PS01011">
    <property type="entry name" value="FOLYLPOLYGLU_SYNT_1"/>
    <property type="match status" value="1"/>
</dbReference>
<feature type="binding site" evidence="11">
    <location>
        <position position="466"/>
    </location>
    <ligand>
        <name>meso-2,6-diaminopimelate</name>
        <dbReference type="ChEBI" id="CHEBI:57791"/>
    </ligand>
</feature>
<evidence type="ECO:0000313" key="17">
    <source>
        <dbReference type="Proteomes" id="UP000826014"/>
    </source>
</evidence>
<dbReference type="Pfam" id="PF01225">
    <property type="entry name" value="Mur_ligase"/>
    <property type="match status" value="1"/>
</dbReference>
<feature type="domain" description="Mur ligase C-terminal" evidence="14">
    <location>
        <begin position="338"/>
        <end position="464"/>
    </location>
</feature>
<dbReference type="InterPro" id="IPR004101">
    <property type="entry name" value="Mur_ligase_C"/>
</dbReference>
<feature type="binding site" evidence="11">
    <location>
        <position position="33"/>
    </location>
    <ligand>
        <name>UDP-N-acetyl-alpha-D-muramoyl-L-alanyl-D-glutamate</name>
        <dbReference type="ChEBI" id="CHEBI:83900"/>
    </ligand>
</feature>
<organism evidence="16 17">
    <name type="scientific">Candidatus Rhabdochlamydia oedothoracis</name>
    <dbReference type="NCBI Taxonomy" id="2720720"/>
    <lineage>
        <taxon>Bacteria</taxon>
        <taxon>Pseudomonadati</taxon>
        <taxon>Chlamydiota</taxon>
        <taxon>Chlamydiia</taxon>
        <taxon>Parachlamydiales</taxon>
        <taxon>Candidatus Rhabdochlamydiaceae</taxon>
        <taxon>Candidatus Rhabdochlamydia</taxon>
    </lineage>
</organism>
<evidence type="ECO:0000256" key="10">
    <source>
        <dbReference type="ARBA" id="ARBA00023316"/>
    </source>
</evidence>
<feature type="binding site" evidence="11">
    <location>
        <begin position="411"/>
        <end position="414"/>
    </location>
    <ligand>
        <name>meso-2,6-diaminopimelate</name>
        <dbReference type="ChEBI" id="CHEBI:57791"/>
    </ligand>
</feature>
<dbReference type="SUPFAM" id="SSF53623">
    <property type="entry name" value="MurD-like peptide ligases, catalytic domain"/>
    <property type="match status" value="1"/>
</dbReference>
<dbReference type="InterPro" id="IPR000713">
    <property type="entry name" value="Mur_ligase_N"/>
</dbReference>
<evidence type="ECO:0000259" key="13">
    <source>
        <dbReference type="Pfam" id="PF01225"/>
    </source>
</evidence>
<feature type="short sequence motif" description="Meso-diaminopimelate recognition motif" evidence="11">
    <location>
        <begin position="411"/>
        <end position="414"/>
    </location>
</feature>
<sequence>MERIKLKNLLKRLKIKTYKGVKDLEITGICANSKLVAPGNLFIAKKGLSLNGAEFISEAIAAGATAVLTDLYNPFLSDVVQIIHPDVNAIEALLAKEYYHLADERLFLVGITGTNGKTTTACIVKHILDKLGSLCGLIGSIEWIIGKHHFPATHTTPDVLTNFKLFNDMTLAKCKSCVMEVSSHALDQGRVKEIEFDVAVFTNLDQDHLDYHMFIQNYLQAKLTLFSQLNPLAHKGPKTAVINLDSVYAEEIMKNTRAHLLTYGMDSRADLYAHQIKLTPEGIECFIHYQGEKIKLVSRLIGKHNLYNLLAAVGVGLSHGYCLKKIIYALKSFNQVPGRLEKVANSRGLYIFVDYAHTENALECVLSALKEIKQAKLIVVFGCGGNRDRQKRAKMGSIAEKLADVVIVTTDNPRQEDPQGIINDILKGCKNPNAILTFLNRKEAIFSAIEKGSSKDIVLIAGKGHETCQVFSQQSVVFDDRLVAKLACETAVFN</sequence>
<feature type="binding site" evidence="11">
    <location>
        <begin position="113"/>
        <end position="119"/>
    </location>
    <ligand>
        <name>ATP</name>
        <dbReference type="ChEBI" id="CHEBI:30616"/>
    </ligand>
</feature>
<keyword evidence="5 11" id="KW-0547">Nucleotide-binding</keyword>
<evidence type="ECO:0000259" key="15">
    <source>
        <dbReference type="Pfam" id="PF08245"/>
    </source>
</evidence>
<feature type="binding site" evidence="11">
    <location>
        <position position="387"/>
    </location>
    <ligand>
        <name>meso-2,6-diaminopimelate</name>
        <dbReference type="ChEBI" id="CHEBI:57791"/>
    </ligand>
</feature>
<dbReference type="Pfam" id="PF08245">
    <property type="entry name" value="Mur_ligase_M"/>
    <property type="match status" value="1"/>
</dbReference>
<dbReference type="EMBL" id="CP075587">
    <property type="protein sequence ID" value="QYF49194.1"/>
    <property type="molecule type" value="Genomic_DNA"/>
</dbReference>
<dbReference type="Gene3D" id="3.40.1190.10">
    <property type="entry name" value="Mur-like, catalytic domain"/>
    <property type="match status" value="1"/>
</dbReference>
<reference evidence="16 17" key="1">
    <citation type="journal article" date="2022" name="bioRxiv">
        <title>Ecology and evolution of chlamydial symbionts of arthropods.</title>
        <authorList>
            <person name="Halter T."/>
            <person name="Koestlbacher S."/>
            <person name="Collingro A."/>
            <person name="Sixt B.S."/>
            <person name="Toenshoff E.R."/>
            <person name="Hendrickx F."/>
            <person name="Kostanjsek R."/>
            <person name="Horn M."/>
        </authorList>
    </citation>
    <scope>NUCLEOTIDE SEQUENCE [LARGE SCALE GENOMIC DNA]</scope>
    <source>
        <strain evidence="16">W744xW776</strain>
    </source>
</reference>
<keyword evidence="2 11" id="KW-0963">Cytoplasm</keyword>
<evidence type="ECO:0000256" key="8">
    <source>
        <dbReference type="ARBA" id="ARBA00022984"/>
    </source>
</evidence>
<evidence type="ECO:0000313" key="16">
    <source>
        <dbReference type="EMBL" id="QYF49194.1"/>
    </source>
</evidence>
<dbReference type="InterPro" id="IPR036565">
    <property type="entry name" value="Mur-like_cat_sf"/>
</dbReference>
<evidence type="ECO:0000256" key="5">
    <source>
        <dbReference type="ARBA" id="ARBA00022741"/>
    </source>
</evidence>
<accession>A0ABX8V7L2</accession>
<comment type="cofactor">
    <cofactor evidence="11">
        <name>Mg(2+)</name>
        <dbReference type="ChEBI" id="CHEBI:18420"/>
    </cofactor>
</comment>
<keyword evidence="4 11" id="KW-0132">Cell division</keyword>
<dbReference type="PANTHER" id="PTHR23135">
    <property type="entry name" value="MUR LIGASE FAMILY MEMBER"/>
    <property type="match status" value="1"/>
</dbReference>
<feature type="binding site" evidence="11">
    <location>
        <position position="188"/>
    </location>
    <ligand>
        <name>UDP-N-acetyl-alpha-D-muramoyl-L-alanyl-D-glutamate</name>
        <dbReference type="ChEBI" id="CHEBI:83900"/>
    </ligand>
</feature>
<comment type="similarity">
    <text evidence="1 11">Belongs to the MurCDEF family. MurE subfamily.</text>
</comment>
<feature type="binding site" evidence="11">
    <location>
        <position position="462"/>
    </location>
    <ligand>
        <name>meso-2,6-diaminopimelate</name>
        <dbReference type="ChEBI" id="CHEBI:57791"/>
    </ligand>
</feature>
<evidence type="ECO:0000256" key="7">
    <source>
        <dbReference type="ARBA" id="ARBA00022960"/>
    </source>
</evidence>
<protein>
    <recommendedName>
        <fullName evidence="11">UDP-N-acetylmuramoyl-L-alanyl-D-glutamate--2,6-diaminopimelate ligase</fullName>
        <ecNumber evidence="11">6.3.2.13</ecNumber>
    </recommendedName>
    <alternativeName>
        <fullName evidence="11">Meso-A2pm-adding enzyme</fullName>
    </alternativeName>
    <alternativeName>
        <fullName evidence="11">Meso-diaminopimelate-adding enzyme</fullName>
    </alternativeName>
    <alternativeName>
        <fullName evidence="11">UDP-MurNAc-L-Ala-D-Glu:meso-diaminopimelate ligase</fullName>
    </alternativeName>
    <alternativeName>
        <fullName evidence="11">UDP-MurNAc-tripeptide synthetase</fullName>
    </alternativeName>
    <alternativeName>
        <fullName evidence="11">UDP-N-acetylmuramyl-tripeptide synthetase</fullName>
    </alternativeName>
</protein>
<evidence type="ECO:0000256" key="4">
    <source>
        <dbReference type="ARBA" id="ARBA00022618"/>
    </source>
</evidence>
<keyword evidence="7 11" id="KW-0133">Cell shape</keyword>
<dbReference type="Gene3D" id="3.40.1390.10">
    <property type="entry name" value="MurE/MurF, N-terminal domain"/>
    <property type="match status" value="1"/>
</dbReference>
<evidence type="ECO:0000256" key="2">
    <source>
        <dbReference type="ARBA" id="ARBA00022490"/>
    </source>
</evidence>
<feature type="binding site" evidence="11">
    <location>
        <position position="182"/>
    </location>
    <ligand>
        <name>UDP-N-acetyl-alpha-D-muramoyl-L-alanyl-D-glutamate</name>
        <dbReference type="ChEBI" id="CHEBI:83900"/>
    </ligand>
</feature>
<dbReference type="InterPro" id="IPR005761">
    <property type="entry name" value="UDP-N-AcMur-Glu-dNH2Pim_ligase"/>
</dbReference>
<keyword evidence="8 11" id="KW-0573">Peptidoglycan synthesis</keyword>
<proteinExistence type="inferred from homology"/>
<dbReference type="GO" id="GO:0008765">
    <property type="term" value="F:UDP-N-acetylmuramoylalanyl-D-glutamate-2,6-diaminopimelate ligase activity"/>
    <property type="evidence" value="ECO:0007669"/>
    <property type="project" value="UniProtKB-EC"/>
</dbReference>
<dbReference type="SUPFAM" id="SSF53244">
    <property type="entry name" value="MurD-like peptide ligases, peptide-binding domain"/>
    <property type="match status" value="1"/>
</dbReference>
<dbReference type="NCBIfam" id="TIGR01085">
    <property type="entry name" value="murE"/>
    <property type="match status" value="1"/>
</dbReference>
<keyword evidence="3 11" id="KW-0436">Ligase</keyword>
<dbReference type="Gene3D" id="3.90.190.20">
    <property type="entry name" value="Mur ligase, C-terminal domain"/>
    <property type="match status" value="1"/>
</dbReference>
<keyword evidence="6 11" id="KW-0067">ATP-binding</keyword>
<comment type="function">
    <text evidence="11">Catalyzes the addition of meso-diaminopimelic acid to the nucleotide precursor UDP-N-acetylmuramoyl-L-alanyl-D-glutamate (UMAG) in the biosynthesis of bacterial cell-wall peptidoglycan.</text>
</comment>
<keyword evidence="11" id="KW-0460">Magnesium</keyword>
<keyword evidence="17" id="KW-1185">Reference proteome</keyword>
<dbReference type="InterPro" id="IPR013221">
    <property type="entry name" value="Mur_ligase_cen"/>
</dbReference>
<evidence type="ECO:0000256" key="9">
    <source>
        <dbReference type="ARBA" id="ARBA00023306"/>
    </source>
</evidence>
<dbReference type="Pfam" id="PF02875">
    <property type="entry name" value="Mur_ligase_C"/>
    <property type="match status" value="1"/>
</dbReference>
<name>A0ABX8V7L2_9BACT</name>
<evidence type="ECO:0000256" key="1">
    <source>
        <dbReference type="ARBA" id="ARBA00005898"/>
    </source>
</evidence>
<dbReference type="EC" id="6.3.2.13" evidence="11"/>
<dbReference type="InterPro" id="IPR035911">
    <property type="entry name" value="MurE/MurF_N"/>
</dbReference>
<evidence type="ECO:0000256" key="11">
    <source>
        <dbReference type="HAMAP-Rule" id="MF_00208"/>
    </source>
</evidence>
<gene>
    <name evidence="11" type="primary">murE</name>
    <name evidence="16" type="ORF">RHABOEDO_001484</name>
</gene>
<evidence type="ECO:0000256" key="12">
    <source>
        <dbReference type="RuleBase" id="RU004135"/>
    </source>
</evidence>
<dbReference type="HAMAP" id="MF_00208">
    <property type="entry name" value="MurE"/>
    <property type="match status" value="1"/>
</dbReference>
<feature type="domain" description="Mur ligase N-terminal catalytic" evidence="13">
    <location>
        <begin position="25"/>
        <end position="71"/>
    </location>
</feature>
<comment type="catalytic activity">
    <reaction evidence="11">
        <text>UDP-N-acetyl-alpha-D-muramoyl-L-alanyl-D-glutamate + meso-2,6-diaminopimelate + ATP = UDP-N-acetyl-alpha-D-muramoyl-L-alanyl-gamma-D-glutamyl-meso-2,6-diaminopimelate + ADP + phosphate + H(+)</text>
        <dbReference type="Rhea" id="RHEA:23676"/>
        <dbReference type="ChEBI" id="CHEBI:15378"/>
        <dbReference type="ChEBI" id="CHEBI:30616"/>
        <dbReference type="ChEBI" id="CHEBI:43474"/>
        <dbReference type="ChEBI" id="CHEBI:57791"/>
        <dbReference type="ChEBI" id="CHEBI:83900"/>
        <dbReference type="ChEBI" id="CHEBI:83905"/>
        <dbReference type="ChEBI" id="CHEBI:456216"/>
        <dbReference type="EC" id="6.3.2.13"/>
    </reaction>
</comment>
<keyword evidence="10 11" id="KW-0961">Cell wall biogenesis/degradation</keyword>
<comment type="subcellular location">
    <subcellularLocation>
        <location evidence="11 12">Cytoplasm</location>
    </subcellularLocation>
</comment>
<feature type="binding site" evidence="11">
    <location>
        <position position="190"/>
    </location>
    <ligand>
        <name>UDP-N-acetyl-alpha-D-muramoyl-L-alanyl-D-glutamate</name>
        <dbReference type="ChEBI" id="CHEBI:83900"/>
    </ligand>
</feature>
<dbReference type="InterPro" id="IPR036615">
    <property type="entry name" value="Mur_ligase_C_dom_sf"/>
</dbReference>
<dbReference type="NCBIfam" id="NF001126">
    <property type="entry name" value="PRK00139.1-4"/>
    <property type="match status" value="1"/>
</dbReference>
<evidence type="ECO:0000259" key="14">
    <source>
        <dbReference type="Pfam" id="PF02875"/>
    </source>
</evidence>
<evidence type="ECO:0000256" key="6">
    <source>
        <dbReference type="ARBA" id="ARBA00022840"/>
    </source>
</evidence>
<comment type="pathway">
    <text evidence="11 12">Cell wall biogenesis; peptidoglycan biosynthesis.</text>
</comment>
<dbReference type="RefSeq" id="WP_245397507.1">
    <property type="nucleotide sequence ID" value="NZ_CP075587.1"/>
</dbReference>
<dbReference type="Proteomes" id="UP000826014">
    <property type="component" value="Chromosome"/>
</dbReference>
<keyword evidence="9 11" id="KW-0131">Cell cycle</keyword>
<feature type="modified residue" description="N6-carboxylysine" evidence="11">
    <location>
        <position position="222"/>
    </location>
</feature>
<dbReference type="SUPFAM" id="SSF63418">
    <property type="entry name" value="MurE/MurF N-terminal domain"/>
    <property type="match status" value="1"/>
</dbReference>
<evidence type="ECO:0000256" key="3">
    <source>
        <dbReference type="ARBA" id="ARBA00022598"/>
    </source>
</evidence>